<evidence type="ECO:0008006" key="13">
    <source>
        <dbReference type="Google" id="ProtNLM"/>
    </source>
</evidence>
<sequence length="618" mass="71905">MDFFDHSYYITVCVYSTTVMFITEPLIPKWINFILQSNETIPDKYPVPIYWYITDMNKNFYSILCYESICIVAIITITVANDSMFIIFLQHSCALFAIVGRQLENLPSKKYLEDNWVDSEKFRKTNDIQYDYYIMCIKNHKRAIEFAKLLEDMYFGCFGAVIAINMLIMSVTAVQIATQSNTIQQTIKYIMFTGAQVMHLFFDCYLSQRLADNSSAIKEHIINSKWNKTTLKTQKLVILVILRSQQACKLTAGKFVILSMEIFGVPYYKTTKYITSLIGLWPYKERRRIIICRFLTIFLCMSQFFAEVLGVIVYADDKEIVLESITPFIIDAGMAVKYINAIINMKTVIAVYFTILVFVTEPLMPKWINFILQSNETIPNKYPVPIYWYIIDMEDNFYSILCFEAICIVAILTITVANDTMFIVFLQHACALYDIAGYQLENLPTEDELKKKWNYNEKLNRTNDTQYEYYVMCIKSHKRAIEFANLLEELYVWSFGLVIALNMPIMSITAVQIVSQADTIQKKIKYSMFAYTQVMHLFFDCYLSQQLTDCSTAIQKHITYSDWYRISLKSQKLATMVTLRSQSPSKLTAGKLMELSMETFGVIVKTSVSYFTVMISMR</sequence>
<dbReference type="GO" id="GO:0005886">
    <property type="term" value="C:plasma membrane"/>
    <property type="evidence" value="ECO:0007669"/>
    <property type="project" value="UniProtKB-SubCell"/>
</dbReference>
<evidence type="ECO:0000256" key="5">
    <source>
        <dbReference type="ARBA" id="ARBA00022725"/>
    </source>
</evidence>
<dbReference type="PANTHER" id="PTHR21137">
    <property type="entry name" value="ODORANT RECEPTOR"/>
    <property type="match status" value="1"/>
</dbReference>
<keyword evidence="12" id="KW-1185">Reference proteome</keyword>
<reference evidence="11" key="1">
    <citation type="journal article" date="2023" name="bioRxiv">
        <title>Scaffold-level genome assemblies of two parasitoid biocontrol wasps reveal the parthenogenesis mechanism and an associated novel virus.</title>
        <authorList>
            <person name="Inwood S."/>
            <person name="Skelly J."/>
            <person name="Guhlin J."/>
            <person name="Harrop T."/>
            <person name="Goldson S."/>
            <person name="Dearden P."/>
        </authorList>
    </citation>
    <scope>NUCLEOTIDE SEQUENCE</scope>
    <source>
        <strain evidence="11">Lincoln</strain>
        <tissue evidence="11">Whole body</tissue>
    </source>
</reference>
<comment type="subcellular location">
    <subcellularLocation>
        <location evidence="1">Cell membrane</location>
        <topology evidence="1">Multi-pass membrane protein</topology>
    </subcellularLocation>
</comment>
<reference evidence="11" key="2">
    <citation type="submission" date="2023-03" db="EMBL/GenBank/DDBJ databases">
        <authorList>
            <person name="Inwood S.N."/>
            <person name="Skelly J.G."/>
            <person name="Guhlin J."/>
            <person name="Harrop T.W.R."/>
            <person name="Goldson S.G."/>
            <person name="Dearden P.K."/>
        </authorList>
    </citation>
    <scope>NUCLEOTIDE SEQUENCE</scope>
    <source>
        <strain evidence="11">Lincoln</strain>
        <tissue evidence="11">Whole body</tissue>
    </source>
</reference>
<dbReference type="PANTHER" id="PTHR21137:SF35">
    <property type="entry name" value="ODORANT RECEPTOR 19A-RELATED"/>
    <property type="match status" value="1"/>
</dbReference>
<dbReference type="GO" id="GO:0005549">
    <property type="term" value="F:odorant binding"/>
    <property type="evidence" value="ECO:0007669"/>
    <property type="project" value="InterPro"/>
</dbReference>
<evidence type="ECO:0000256" key="6">
    <source>
        <dbReference type="ARBA" id="ARBA00022989"/>
    </source>
</evidence>
<keyword evidence="9" id="KW-0807">Transducer</keyword>
<keyword evidence="7 10" id="KW-0472">Membrane</keyword>
<gene>
    <name evidence="11" type="ORF">PV327_000349</name>
</gene>
<feature type="transmembrane region" description="Helical" evidence="10">
    <location>
        <begin position="153"/>
        <end position="177"/>
    </location>
</feature>
<evidence type="ECO:0000256" key="3">
    <source>
        <dbReference type="ARBA" id="ARBA00022606"/>
    </source>
</evidence>
<feature type="transmembrane region" description="Helical" evidence="10">
    <location>
        <begin position="294"/>
        <end position="315"/>
    </location>
</feature>
<dbReference type="GO" id="GO:0004984">
    <property type="term" value="F:olfactory receptor activity"/>
    <property type="evidence" value="ECO:0007669"/>
    <property type="project" value="InterPro"/>
</dbReference>
<keyword evidence="6 10" id="KW-1133">Transmembrane helix</keyword>
<proteinExistence type="predicted"/>
<evidence type="ECO:0000256" key="4">
    <source>
        <dbReference type="ARBA" id="ARBA00022692"/>
    </source>
</evidence>
<evidence type="ECO:0000313" key="12">
    <source>
        <dbReference type="Proteomes" id="UP001168972"/>
    </source>
</evidence>
<organism evidence="11 12">
    <name type="scientific">Microctonus hyperodae</name>
    <name type="common">Parasitoid wasp</name>
    <dbReference type="NCBI Taxonomy" id="165561"/>
    <lineage>
        <taxon>Eukaryota</taxon>
        <taxon>Metazoa</taxon>
        <taxon>Ecdysozoa</taxon>
        <taxon>Arthropoda</taxon>
        <taxon>Hexapoda</taxon>
        <taxon>Insecta</taxon>
        <taxon>Pterygota</taxon>
        <taxon>Neoptera</taxon>
        <taxon>Endopterygota</taxon>
        <taxon>Hymenoptera</taxon>
        <taxon>Apocrita</taxon>
        <taxon>Ichneumonoidea</taxon>
        <taxon>Braconidae</taxon>
        <taxon>Euphorinae</taxon>
        <taxon>Microctonus</taxon>
    </lineage>
</organism>
<feature type="transmembrane region" description="Helical" evidence="10">
    <location>
        <begin position="397"/>
        <end position="417"/>
    </location>
</feature>
<keyword evidence="3" id="KW-0716">Sensory transduction</keyword>
<feature type="transmembrane region" description="Helical" evidence="10">
    <location>
        <begin position="60"/>
        <end position="79"/>
    </location>
</feature>
<dbReference type="EMBL" id="JAQQBR010000001">
    <property type="protein sequence ID" value="KAK0182187.1"/>
    <property type="molecule type" value="Genomic_DNA"/>
</dbReference>
<dbReference type="Pfam" id="PF02949">
    <property type="entry name" value="7tm_6"/>
    <property type="match status" value="2"/>
</dbReference>
<dbReference type="AlphaFoldDB" id="A0AA39L264"/>
<evidence type="ECO:0000256" key="2">
    <source>
        <dbReference type="ARBA" id="ARBA00022475"/>
    </source>
</evidence>
<dbReference type="Proteomes" id="UP001168972">
    <property type="component" value="Unassembled WGS sequence"/>
</dbReference>
<accession>A0AA39L264</accession>
<evidence type="ECO:0000256" key="10">
    <source>
        <dbReference type="SAM" id="Phobius"/>
    </source>
</evidence>
<comment type="caution">
    <text evidence="11">The sequence shown here is derived from an EMBL/GenBank/DDBJ whole genome shotgun (WGS) entry which is preliminary data.</text>
</comment>
<keyword evidence="5" id="KW-0552">Olfaction</keyword>
<dbReference type="GO" id="GO:0007165">
    <property type="term" value="P:signal transduction"/>
    <property type="evidence" value="ECO:0007669"/>
    <property type="project" value="UniProtKB-KW"/>
</dbReference>
<keyword evidence="2" id="KW-1003">Cell membrane</keyword>
<keyword evidence="8" id="KW-0675">Receptor</keyword>
<evidence type="ECO:0000256" key="7">
    <source>
        <dbReference type="ARBA" id="ARBA00023136"/>
    </source>
</evidence>
<protein>
    <recommendedName>
        <fullName evidence="13">Odorant receptor</fullName>
    </recommendedName>
</protein>
<name>A0AA39L264_MICHY</name>
<keyword evidence="4 10" id="KW-0812">Transmembrane</keyword>
<feature type="transmembrane region" description="Helical" evidence="10">
    <location>
        <begin position="335"/>
        <end position="359"/>
    </location>
</feature>
<evidence type="ECO:0000256" key="9">
    <source>
        <dbReference type="ARBA" id="ARBA00023224"/>
    </source>
</evidence>
<evidence type="ECO:0000256" key="8">
    <source>
        <dbReference type="ARBA" id="ARBA00023170"/>
    </source>
</evidence>
<feature type="transmembrane region" description="Helical" evidence="10">
    <location>
        <begin position="490"/>
        <end position="514"/>
    </location>
</feature>
<evidence type="ECO:0000313" key="11">
    <source>
        <dbReference type="EMBL" id="KAK0182187.1"/>
    </source>
</evidence>
<dbReference type="InterPro" id="IPR004117">
    <property type="entry name" value="7tm6_olfct_rcpt"/>
</dbReference>
<evidence type="ECO:0000256" key="1">
    <source>
        <dbReference type="ARBA" id="ARBA00004651"/>
    </source>
</evidence>